<name>F3KL94_9ARCH</name>
<dbReference type="EMBL" id="AEGP01000045">
    <property type="protein sequence ID" value="EGG41863.1"/>
    <property type="molecule type" value="Genomic_DNA"/>
</dbReference>
<dbReference type="HOGENOM" id="CLU_117605_1_0_2"/>
<gene>
    <name evidence="5" type="ORF">Nlim_1273</name>
</gene>
<dbReference type="Proteomes" id="UP000004348">
    <property type="component" value="Chromosome"/>
</dbReference>
<evidence type="ECO:0000259" key="3">
    <source>
        <dbReference type="PROSITE" id="PS01031"/>
    </source>
</evidence>
<accession>F3KL94</accession>
<organism evidence="5">
    <name type="scientific">Candidatus Nitrosarchaeum limnium SFB1</name>
    <dbReference type="NCBI Taxonomy" id="886738"/>
    <lineage>
        <taxon>Archaea</taxon>
        <taxon>Nitrososphaerota</taxon>
        <taxon>Nitrososphaeria</taxon>
        <taxon>Nitrosopumilales</taxon>
        <taxon>Nitrosopumilaceae</taxon>
        <taxon>Nitrosarchaeum</taxon>
    </lineage>
</organism>
<dbReference type="AlphaFoldDB" id="F3KL94"/>
<reference evidence="5" key="1">
    <citation type="journal article" date="2011" name="PLoS ONE">
        <title>Genome of a low-salinity ammonia-oxidizing archaeon determined by single-cell and metagenomic analysis.</title>
        <authorList>
            <person name="Blainey P.C."/>
            <person name="Mosier A.C."/>
            <person name="Potanina A."/>
            <person name="Francis C.A."/>
            <person name="Quake S.R."/>
        </authorList>
    </citation>
    <scope>NUCLEOTIDE SEQUENCE [LARGE SCALE GENOMIC DNA]</scope>
    <source>
        <strain evidence="5">SFB1</strain>
    </source>
</reference>
<dbReference type="CDD" id="cd06464">
    <property type="entry name" value="ACD_sHsps-like"/>
    <property type="match status" value="1"/>
</dbReference>
<keyword evidence="5" id="KW-0346">Stress response</keyword>
<comment type="similarity">
    <text evidence="1 2">Belongs to the small heat shock protein (HSP20) family.</text>
</comment>
<dbReference type="InterPro" id="IPR008978">
    <property type="entry name" value="HSP20-like_chaperone"/>
</dbReference>
<evidence type="ECO:0000313" key="5">
    <source>
        <dbReference type="EMBL" id="EGG41863.1"/>
    </source>
</evidence>
<dbReference type="STRING" id="886738.Nlim_1273"/>
<sequence>MWFDDQFEKTFRRLSNRFFNSGDIFENPIGSQVQTYGPYYYGYEMTLGSDGKPLVREWGNVRPTNALTDNSIREPYVDETVDEKNGILKLVTEMPGIEKSDIQVNVADNTISISAKHGDRKYGTNVPLKYKVDDNSVKAKYLNGILELTLKLAEEKQKGKLVSVE</sequence>
<evidence type="ECO:0000259" key="4">
    <source>
        <dbReference type="PROSITE" id="PS51203"/>
    </source>
</evidence>
<feature type="domain" description="SHSP" evidence="3">
    <location>
        <begin position="67"/>
        <end position="165"/>
    </location>
</feature>
<evidence type="ECO:0000256" key="1">
    <source>
        <dbReference type="PROSITE-ProRule" id="PRU00285"/>
    </source>
</evidence>
<proteinExistence type="inferred from homology"/>
<comment type="caution">
    <text evidence="5">The sequence shown here is derived from an EMBL/GenBank/DDBJ whole genome shotgun (WGS) entry which is preliminary data.</text>
</comment>
<evidence type="ECO:0000256" key="2">
    <source>
        <dbReference type="RuleBase" id="RU003616"/>
    </source>
</evidence>
<protein>
    <submittedName>
        <fullName evidence="5">Molecular chaperone (Small heat shock protein)</fullName>
    </submittedName>
</protein>
<dbReference type="Gene3D" id="2.60.40.790">
    <property type="match status" value="1"/>
</dbReference>
<dbReference type="Pfam" id="PF00011">
    <property type="entry name" value="HSP20"/>
    <property type="match status" value="1"/>
</dbReference>
<feature type="domain" description="CS" evidence="4">
    <location>
        <begin position="72"/>
        <end position="165"/>
    </location>
</feature>
<dbReference type="PROSITE" id="PS51203">
    <property type="entry name" value="CS"/>
    <property type="match status" value="1"/>
</dbReference>
<dbReference type="NCBIfam" id="NF041800">
    <property type="entry name" value="Hsp20"/>
    <property type="match status" value="1"/>
</dbReference>
<dbReference type="InterPro" id="IPR007052">
    <property type="entry name" value="CS_dom"/>
</dbReference>
<dbReference type="SUPFAM" id="SSF49764">
    <property type="entry name" value="HSP20-like chaperones"/>
    <property type="match status" value="1"/>
</dbReference>
<dbReference type="PROSITE" id="PS01031">
    <property type="entry name" value="SHSP"/>
    <property type="match status" value="1"/>
</dbReference>
<dbReference type="InterPro" id="IPR002068">
    <property type="entry name" value="A-crystallin/Hsp20_dom"/>
</dbReference>